<sequence>MSVIERNSSTWRRRDTFPNIRAAGKLIPVGDTTKTILQEITPRTVTPPVVRKFVTFSNDPDIASTQDSHHTGLVINLAPKTCFQERLRHFHEVSYASYQKKLLLGGQEFKTQQSKQTTNLECNCNHFRRDSRFGVPTSVNDNIIRNEQLINLHVFRHNSAKLVSKRCDDFREKAQLQTGKVHDPIAETLNVPSDHTFGGLMKPDSFGVGDLLHQTPSDEYLKGKDRQRAVVSAVRQHLKKSNYQNFGSLLEEFKYYDKKGQGKIDKGDLKEVCHQFNMIISDPVLDDLMDYCDVNKDGLIGFMEFSNFLNWKDKLPINRVEQKILTGEWKAWTAPANMQRTDLQESSAVKPLIRPEDLEPVEVGSTRKTPKTLSKPRTVQNNFFTSSSLINAVVGGLSPYQLYGLIPAPQIKRVSDRTNYGDEATAHDLLHPPLPGTKDEIAQIFQKVGLSVAEETFEEAWKLASMRHPAGDVCMENFRNVLGELRAN</sequence>
<evidence type="ECO:0000256" key="3">
    <source>
        <dbReference type="ARBA" id="ARBA00022723"/>
    </source>
</evidence>
<feature type="domain" description="EF-hand" evidence="10">
    <location>
        <begin position="244"/>
        <end position="279"/>
    </location>
</feature>
<evidence type="ECO:0000256" key="4">
    <source>
        <dbReference type="ARBA" id="ARBA00022737"/>
    </source>
</evidence>
<dbReference type="InterPro" id="IPR011992">
    <property type="entry name" value="EF-hand-dom_pair"/>
</dbReference>
<evidence type="ECO:0000256" key="1">
    <source>
        <dbReference type="ARBA" id="ARBA00004611"/>
    </source>
</evidence>
<evidence type="ECO:0000256" key="8">
    <source>
        <dbReference type="ARBA" id="ARBA00023212"/>
    </source>
</evidence>
<evidence type="ECO:0000256" key="7">
    <source>
        <dbReference type="ARBA" id="ARBA00023069"/>
    </source>
</evidence>
<dbReference type="AlphaFoldDB" id="A0A8C2H0D5"/>
<keyword evidence="8" id="KW-0206">Cytoskeleton</keyword>
<dbReference type="Gene3D" id="1.10.238.10">
    <property type="entry name" value="EF-hand"/>
    <property type="match status" value="1"/>
</dbReference>
<dbReference type="PANTHER" id="PTHR12086">
    <property type="entry name" value="EF-HAND DOMAIN C-TERMINAL CONTAINING PROTEIN"/>
    <property type="match status" value="1"/>
</dbReference>
<evidence type="ECO:0000256" key="6">
    <source>
        <dbReference type="ARBA" id="ARBA00022846"/>
    </source>
</evidence>
<evidence type="ECO:0000313" key="12">
    <source>
        <dbReference type="Proteomes" id="UP000694701"/>
    </source>
</evidence>
<evidence type="ECO:0000256" key="5">
    <source>
        <dbReference type="ARBA" id="ARBA00022837"/>
    </source>
</evidence>
<keyword evidence="6" id="KW-0282">Flagellum</keyword>
<reference evidence="11" key="1">
    <citation type="submission" date="2025-08" db="UniProtKB">
        <authorList>
            <consortium name="Ensembl"/>
        </authorList>
    </citation>
    <scope>IDENTIFICATION</scope>
</reference>
<dbReference type="Pfam" id="PF25325">
    <property type="entry name" value="EF-hand_EFHB_C"/>
    <property type="match status" value="1"/>
</dbReference>
<dbReference type="InterPro" id="IPR040193">
    <property type="entry name" value="EFHC1/EFHC2/EFHB"/>
</dbReference>
<dbReference type="PROSITE" id="PS00018">
    <property type="entry name" value="EF_HAND_1"/>
    <property type="match status" value="1"/>
</dbReference>
<dbReference type="Proteomes" id="UP000694701">
    <property type="component" value="Unplaced"/>
</dbReference>
<dbReference type="SUPFAM" id="SSF47473">
    <property type="entry name" value="EF-hand"/>
    <property type="match status" value="1"/>
</dbReference>
<dbReference type="InterPro" id="IPR057428">
    <property type="entry name" value="EFHB_EF-hand_C"/>
</dbReference>
<dbReference type="InterPro" id="IPR018247">
    <property type="entry name" value="EF_Hand_1_Ca_BS"/>
</dbReference>
<evidence type="ECO:0000313" key="11">
    <source>
        <dbReference type="Ensembl" id="ENSCCRP00020007938.1"/>
    </source>
</evidence>
<keyword evidence="4" id="KW-0677">Repeat</keyword>
<comment type="subcellular location">
    <subcellularLocation>
        <location evidence="1">Cytoplasm</location>
        <location evidence="1">Cytoskeleton</location>
        <location evidence="1">Flagellum axoneme</location>
    </subcellularLocation>
</comment>
<protein>
    <recommendedName>
        <fullName evidence="10">EF-hand domain-containing protein</fullName>
    </recommendedName>
</protein>
<accession>A0A8C2H0D5</accession>
<keyword evidence="3" id="KW-0479">Metal-binding</keyword>
<dbReference type="Ensembl" id="ENSCCRT00020008904.1">
    <property type="protein sequence ID" value="ENSCCRP00020007938.1"/>
    <property type="gene ID" value="ENSCCRG00020004284.1"/>
</dbReference>
<dbReference type="PROSITE" id="PS50222">
    <property type="entry name" value="EF_HAND_2"/>
    <property type="match status" value="2"/>
</dbReference>
<keyword evidence="7" id="KW-0969">Cilium</keyword>
<evidence type="ECO:0000256" key="2">
    <source>
        <dbReference type="ARBA" id="ARBA00022490"/>
    </source>
</evidence>
<dbReference type="InterPro" id="IPR002048">
    <property type="entry name" value="EF_hand_dom"/>
</dbReference>
<keyword evidence="2" id="KW-0963">Cytoplasm</keyword>
<dbReference type="GO" id="GO:0005509">
    <property type="term" value="F:calcium ion binding"/>
    <property type="evidence" value="ECO:0007669"/>
    <property type="project" value="InterPro"/>
</dbReference>
<dbReference type="PANTHER" id="PTHR12086:SF12">
    <property type="entry name" value="EF-HAND DOMAIN-CONTAINING FAMILY MEMBER B"/>
    <property type="match status" value="1"/>
</dbReference>
<evidence type="ECO:0000259" key="10">
    <source>
        <dbReference type="PROSITE" id="PS50222"/>
    </source>
</evidence>
<proteinExistence type="predicted"/>
<keyword evidence="9" id="KW-0966">Cell projection</keyword>
<feature type="domain" description="EF-hand" evidence="10">
    <location>
        <begin position="280"/>
        <end position="315"/>
    </location>
</feature>
<dbReference type="CDD" id="cd00051">
    <property type="entry name" value="EFh"/>
    <property type="match status" value="1"/>
</dbReference>
<evidence type="ECO:0000256" key="9">
    <source>
        <dbReference type="ARBA" id="ARBA00023273"/>
    </source>
</evidence>
<keyword evidence="5" id="KW-0106">Calcium</keyword>
<name>A0A8C2H0D5_CYPCA</name>
<dbReference type="Pfam" id="PF13499">
    <property type="entry name" value="EF-hand_7"/>
    <property type="match status" value="1"/>
</dbReference>
<organism evidence="11 12">
    <name type="scientific">Cyprinus carpio</name>
    <name type="common">Common carp</name>
    <dbReference type="NCBI Taxonomy" id="7962"/>
    <lineage>
        <taxon>Eukaryota</taxon>
        <taxon>Metazoa</taxon>
        <taxon>Chordata</taxon>
        <taxon>Craniata</taxon>
        <taxon>Vertebrata</taxon>
        <taxon>Euteleostomi</taxon>
        <taxon>Actinopterygii</taxon>
        <taxon>Neopterygii</taxon>
        <taxon>Teleostei</taxon>
        <taxon>Ostariophysi</taxon>
        <taxon>Cypriniformes</taxon>
        <taxon>Cyprinidae</taxon>
        <taxon>Cyprininae</taxon>
        <taxon>Cyprinus</taxon>
    </lineage>
</organism>